<evidence type="ECO:0000313" key="3">
    <source>
        <dbReference type="Proteomes" id="UP000822688"/>
    </source>
</evidence>
<dbReference type="InterPro" id="IPR036047">
    <property type="entry name" value="F-box-like_dom_sf"/>
</dbReference>
<name>A0A8T0HA83_CERPU</name>
<dbReference type="InterPro" id="IPR001810">
    <property type="entry name" value="F-box_dom"/>
</dbReference>
<dbReference type="Gene3D" id="1.20.1280.50">
    <property type="match status" value="1"/>
</dbReference>
<dbReference type="PROSITE" id="PS50181">
    <property type="entry name" value="FBOX"/>
    <property type="match status" value="1"/>
</dbReference>
<dbReference type="PANTHER" id="PTHR31672:SF2">
    <property type="entry name" value="F-BOX DOMAIN-CONTAINING PROTEIN"/>
    <property type="match status" value="1"/>
</dbReference>
<accession>A0A8T0HA83</accession>
<dbReference type="InterPro" id="IPR015915">
    <property type="entry name" value="Kelch-typ_b-propeller"/>
</dbReference>
<reference evidence="2" key="1">
    <citation type="submission" date="2020-06" db="EMBL/GenBank/DDBJ databases">
        <title>WGS assembly of Ceratodon purpureus strain R40.</title>
        <authorList>
            <person name="Carey S.B."/>
            <person name="Jenkins J."/>
            <person name="Shu S."/>
            <person name="Lovell J.T."/>
            <person name="Sreedasyam A."/>
            <person name="Maumus F."/>
            <person name="Tiley G.P."/>
            <person name="Fernandez-Pozo N."/>
            <person name="Barry K."/>
            <person name="Chen C."/>
            <person name="Wang M."/>
            <person name="Lipzen A."/>
            <person name="Daum C."/>
            <person name="Saski C.A."/>
            <person name="Payton A.C."/>
            <person name="Mcbreen J.C."/>
            <person name="Conrad R.E."/>
            <person name="Kollar L.M."/>
            <person name="Olsson S."/>
            <person name="Huttunen S."/>
            <person name="Landis J.B."/>
            <person name="Wickett N.J."/>
            <person name="Johnson M.G."/>
            <person name="Rensing S.A."/>
            <person name="Grimwood J."/>
            <person name="Schmutz J."/>
            <person name="Mcdaniel S.F."/>
        </authorList>
    </citation>
    <scope>NUCLEOTIDE SEQUENCE</scope>
    <source>
        <strain evidence="2">R40</strain>
    </source>
</reference>
<evidence type="ECO:0000313" key="2">
    <source>
        <dbReference type="EMBL" id="KAG0567765.1"/>
    </source>
</evidence>
<proteinExistence type="predicted"/>
<keyword evidence="3" id="KW-1185">Reference proteome</keyword>
<comment type="caution">
    <text evidence="2">The sequence shown here is derived from an EMBL/GenBank/DDBJ whole genome shotgun (WGS) entry which is preliminary data.</text>
</comment>
<dbReference type="EMBL" id="CM026428">
    <property type="protein sequence ID" value="KAG0567765.1"/>
    <property type="molecule type" value="Genomic_DNA"/>
</dbReference>
<dbReference type="OrthoDB" id="1703411at2759"/>
<dbReference type="InterPro" id="IPR050796">
    <property type="entry name" value="SCF_F-box_component"/>
</dbReference>
<sequence length="421" mass="48384">MDLDEKLWSLLPTELIERMVSFLPVLDLCRLRSVCRRWNELICKESFHDLCEQNRKENAYLFVTRHHDYHDWCEVDPKFKRTMSLFDLDSRRWYSLTPHVEPHVEALLAVYEDDPTCQMLDMDDGLVCDMTISDDGLTISDPVVLTISDPIARMRKELPLLVTMMPDDEAVPIIVTAVDHVTRSYRLFVITDNDEPDRRIFMYESATDEWRGLKSPPVHLGLRTAVSAVSFGGMLYVIFRLFPARRFLLLSYDLQEDVWKLHSLKIPNKKSRPPQLVVSCNRLFTMMWIGEQRPSAHEQGSHRLLFEVREVLVAEFSSRMVVQLTTTQLQQMFGEEDTANFDIAYGVPCFSSSGSCKSLVLMSFLSGKLISYDLASGLVVALPAHPAKPNEFREGYNAPLMYYQGKRTNLSLRSLSSPLLG</sequence>
<dbReference type="Pfam" id="PF12937">
    <property type="entry name" value="F-box-like"/>
    <property type="match status" value="1"/>
</dbReference>
<dbReference type="CDD" id="cd09917">
    <property type="entry name" value="F-box_SF"/>
    <property type="match status" value="1"/>
</dbReference>
<protein>
    <recommendedName>
        <fullName evidence="1">F-box domain-containing protein</fullName>
    </recommendedName>
</protein>
<evidence type="ECO:0000259" key="1">
    <source>
        <dbReference type="PROSITE" id="PS50181"/>
    </source>
</evidence>
<feature type="domain" description="F-box" evidence="1">
    <location>
        <begin position="5"/>
        <end position="50"/>
    </location>
</feature>
<dbReference type="SUPFAM" id="SSF117281">
    <property type="entry name" value="Kelch motif"/>
    <property type="match status" value="1"/>
</dbReference>
<dbReference type="AlphaFoldDB" id="A0A8T0HA83"/>
<dbReference type="SUPFAM" id="SSF81383">
    <property type="entry name" value="F-box domain"/>
    <property type="match status" value="1"/>
</dbReference>
<organism evidence="2 3">
    <name type="scientific">Ceratodon purpureus</name>
    <name type="common">Fire moss</name>
    <name type="synonym">Dicranum purpureum</name>
    <dbReference type="NCBI Taxonomy" id="3225"/>
    <lineage>
        <taxon>Eukaryota</taxon>
        <taxon>Viridiplantae</taxon>
        <taxon>Streptophyta</taxon>
        <taxon>Embryophyta</taxon>
        <taxon>Bryophyta</taxon>
        <taxon>Bryophytina</taxon>
        <taxon>Bryopsida</taxon>
        <taxon>Dicranidae</taxon>
        <taxon>Pseudoditrichales</taxon>
        <taxon>Ditrichaceae</taxon>
        <taxon>Ceratodon</taxon>
    </lineage>
</organism>
<dbReference type="PANTHER" id="PTHR31672">
    <property type="entry name" value="BNACNNG10540D PROTEIN"/>
    <property type="match status" value="1"/>
</dbReference>
<gene>
    <name evidence="2" type="ORF">KC19_7G158700</name>
</gene>
<dbReference type="SMART" id="SM00256">
    <property type="entry name" value="FBOX"/>
    <property type="match status" value="1"/>
</dbReference>
<dbReference type="Proteomes" id="UP000822688">
    <property type="component" value="Chromosome 7"/>
</dbReference>